<feature type="transmembrane region" description="Helical" evidence="1">
    <location>
        <begin position="35"/>
        <end position="53"/>
    </location>
</feature>
<comment type="caution">
    <text evidence="2">The sequence shown here is derived from an EMBL/GenBank/DDBJ whole genome shotgun (WGS) entry which is preliminary data.</text>
</comment>
<proteinExistence type="predicted"/>
<name>A0A150PHA2_SORCE</name>
<dbReference type="AlphaFoldDB" id="A0A150PHA2"/>
<evidence type="ECO:0000313" key="3">
    <source>
        <dbReference type="Proteomes" id="UP000075420"/>
    </source>
</evidence>
<evidence type="ECO:0000256" key="1">
    <source>
        <dbReference type="SAM" id="Phobius"/>
    </source>
</evidence>
<protein>
    <submittedName>
        <fullName evidence="2">Uncharacterized protein</fullName>
    </submittedName>
</protein>
<dbReference type="Proteomes" id="UP000075420">
    <property type="component" value="Unassembled WGS sequence"/>
</dbReference>
<keyword evidence="1" id="KW-0472">Membrane</keyword>
<reference evidence="2 3" key="1">
    <citation type="submission" date="2014-02" db="EMBL/GenBank/DDBJ databases">
        <title>The small core and large imbalanced accessory genome model reveals a collaborative survival strategy of Sorangium cellulosum strains in nature.</title>
        <authorList>
            <person name="Han K."/>
            <person name="Peng R."/>
            <person name="Blom J."/>
            <person name="Li Y.-Z."/>
        </authorList>
    </citation>
    <scope>NUCLEOTIDE SEQUENCE [LARGE SCALE GENOMIC DNA]</scope>
    <source>
        <strain evidence="2 3">So0157-25</strain>
    </source>
</reference>
<accession>A0A150PHA2</accession>
<sequence>MAACVGAFAVMRRDAGRDAFRVVHHRRRARRGHRAPFVAALVFTFTSGVALVFTSGVTFIVALGVTFIVAFVFTLGVMNVVPAGV</sequence>
<evidence type="ECO:0000313" key="2">
    <source>
        <dbReference type="EMBL" id="KYF54868.1"/>
    </source>
</evidence>
<feature type="transmembrane region" description="Helical" evidence="1">
    <location>
        <begin position="59"/>
        <end position="81"/>
    </location>
</feature>
<keyword evidence="1" id="KW-0812">Transmembrane</keyword>
<organism evidence="2 3">
    <name type="scientific">Sorangium cellulosum</name>
    <name type="common">Polyangium cellulosum</name>
    <dbReference type="NCBI Taxonomy" id="56"/>
    <lineage>
        <taxon>Bacteria</taxon>
        <taxon>Pseudomonadati</taxon>
        <taxon>Myxococcota</taxon>
        <taxon>Polyangia</taxon>
        <taxon>Polyangiales</taxon>
        <taxon>Polyangiaceae</taxon>
        <taxon>Sorangium</taxon>
    </lineage>
</organism>
<gene>
    <name evidence="2" type="ORF">BE08_21120</name>
</gene>
<keyword evidence="1" id="KW-1133">Transmembrane helix</keyword>
<dbReference type="EMBL" id="JELY01001700">
    <property type="protein sequence ID" value="KYF54868.1"/>
    <property type="molecule type" value="Genomic_DNA"/>
</dbReference>